<reference evidence="5" key="2">
    <citation type="submission" date="2020-04" db="EMBL/GenBank/DDBJ databases">
        <authorList>
            <consortium name="NCBI Genome Project"/>
        </authorList>
    </citation>
    <scope>NUCLEOTIDE SEQUENCE</scope>
    <source>
        <strain evidence="5">CBS 304.34</strain>
    </source>
</reference>
<evidence type="ECO:0000259" key="2">
    <source>
        <dbReference type="Pfam" id="PF01636"/>
    </source>
</evidence>
<dbReference type="AlphaFoldDB" id="A0A6A6YFS3"/>
<evidence type="ECO:0000313" key="3">
    <source>
        <dbReference type="EMBL" id="KAF2806737.1"/>
    </source>
</evidence>
<dbReference type="RefSeq" id="XP_033573701.1">
    <property type="nucleotide sequence ID" value="XM_033720564.1"/>
</dbReference>
<feature type="region of interest" description="Disordered" evidence="1">
    <location>
        <begin position="298"/>
        <end position="340"/>
    </location>
</feature>
<dbReference type="InterPro" id="IPR002575">
    <property type="entry name" value="Aminoglycoside_PTrfase"/>
</dbReference>
<gene>
    <name evidence="3 5" type="ORF">BDZ99DRAFT_465534</name>
</gene>
<sequence>MIRFLDKHTRIPVPSIRFFDFTSNNPLGQRYCIQPRLPGANAMLAYPKLNIQQKVSFASEYGKALAGMQAKTYSCAGILDPKGTRGDFEQVPMHQFDVPPRDFHGRFGDFSDCPGPPAVPQTTLDFLLSMFKRQRTFDLKHNRIYLNPWEELTKVAHAMNDIGLFDDNKYYVTHMDLEPRNLLVHVKDDGTATLGGILDWDSGVFAPRWMGCKPPSWLRDWQYDDDEDELKANKTPVDPGMQEVKYKFEEAIGQDWLRYAYTPEYRIARNVCLLALRGTNDSDAYRLVDSTIEEWEKLHPFPDVTDEVEDEMEVGEESSSDEDSDPSPSQGPDVEPSSIL</sequence>
<evidence type="ECO:0000313" key="4">
    <source>
        <dbReference type="Proteomes" id="UP000504636"/>
    </source>
</evidence>
<dbReference type="PANTHER" id="PTHR21310:SF56">
    <property type="entry name" value="AMINOGLYCOSIDE PHOSPHOTRANSFERASE DOMAIN-CONTAINING PROTEIN"/>
    <property type="match status" value="1"/>
</dbReference>
<organism evidence="3">
    <name type="scientific">Mytilinidion resinicola</name>
    <dbReference type="NCBI Taxonomy" id="574789"/>
    <lineage>
        <taxon>Eukaryota</taxon>
        <taxon>Fungi</taxon>
        <taxon>Dikarya</taxon>
        <taxon>Ascomycota</taxon>
        <taxon>Pezizomycotina</taxon>
        <taxon>Dothideomycetes</taxon>
        <taxon>Pleosporomycetidae</taxon>
        <taxon>Mytilinidiales</taxon>
        <taxon>Mytilinidiaceae</taxon>
        <taxon>Mytilinidion</taxon>
    </lineage>
</organism>
<dbReference type="InterPro" id="IPR051678">
    <property type="entry name" value="AGP_Transferase"/>
</dbReference>
<evidence type="ECO:0000256" key="1">
    <source>
        <dbReference type="SAM" id="MobiDB-lite"/>
    </source>
</evidence>
<dbReference type="OrthoDB" id="10003767at2759"/>
<feature type="domain" description="Aminoglycoside phosphotransferase" evidence="2">
    <location>
        <begin position="3"/>
        <end position="209"/>
    </location>
</feature>
<dbReference type="GeneID" id="54461457"/>
<reference evidence="5" key="3">
    <citation type="submission" date="2025-04" db="UniProtKB">
        <authorList>
            <consortium name="RefSeq"/>
        </authorList>
    </citation>
    <scope>IDENTIFICATION</scope>
    <source>
        <strain evidence="5">CBS 304.34</strain>
    </source>
</reference>
<dbReference type="EMBL" id="MU003706">
    <property type="protein sequence ID" value="KAF2806737.1"/>
    <property type="molecule type" value="Genomic_DNA"/>
</dbReference>
<dbReference type="Pfam" id="PF01636">
    <property type="entry name" value="APH"/>
    <property type="match status" value="1"/>
</dbReference>
<accession>A0A6A6YFS3</accession>
<dbReference type="SUPFAM" id="SSF56112">
    <property type="entry name" value="Protein kinase-like (PK-like)"/>
    <property type="match status" value="1"/>
</dbReference>
<dbReference type="Proteomes" id="UP000504636">
    <property type="component" value="Unplaced"/>
</dbReference>
<dbReference type="InterPro" id="IPR011009">
    <property type="entry name" value="Kinase-like_dom_sf"/>
</dbReference>
<keyword evidence="4" id="KW-1185">Reference proteome</keyword>
<protein>
    <recommendedName>
        <fullName evidence="2">Aminoglycoside phosphotransferase domain-containing protein</fullName>
    </recommendedName>
</protein>
<dbReference type="PANTHER" id="PTHR21310">
    <property type="entry name" value="AMINOGLYCOSIDE PHOSPHOTRANSFERASE-RELATED-RELATED"/>
    <property type="match status" value="1"/>
</dbReference>
<feature type="compositionally biased region" description="Acidic residues" evidence="1">
    <location>
        <begin position="304"/>
        <end position="325"/>
    </location>
</feature>
<proteinExistence type="predicted"/>
<name>A0A6A6YFS3_9PEZI</name>
<evidence type="ECO:0000313" key="5">
    <source>
        <dbReference type="RefSeq" id="XP_033573701.1"/>
    </source>
</evidence>
<reference evidence="3 5" key="1">
    <citation type="journal article" date="2020" name="Stud. Mycol.">
        <title>101 Dothideomycetes genomes: a test case for predicting lifestyles and emergence of pathogens.</title>
        <authorList>
            <person name="Haridas S."/>
            <person name="Albert R."/>
            <person name="Binder M."/>
            <person name="Bloem J."/>
            <person name="Labutti K."/>
            <person name="Salamov A."/>
            <person name="Andreopoulos B."/>
            <person name="Baker S."/>
            <person name="Barry K."/>
            <person name="Bills G."/>
            <person name="Bluhm B."/>
            <person name="Cannon C."/>
            <person name="Castanera R."/>
            <person name="Culley D."/>
            <person name="Daum C."/>
            <person name="Ezra D."/>
            <person name="Gonzalez J."/>
            <person name="Henrissat B."/>
            <person name="Kuo A."/>
            <person name="Liang C."/>
            <person name="Lipzen A."/>
            <person name="Lutzoni F."/>
            <person name="Magnuson J."/>
            <person name="Mondo S."/>
            <person name="Nolan M."/>
            <person name="Ohm R."/>
            <person name="Pangilinan J."/>
            <person name="Park H.-J."/>
            <person name="Ramirez L."/>
            <person name="Alfaro M."/>
            <person name="Sun H."/>
            <person name="Tritt A."/>
            <person name="Yoshinaga Y."/>
            <person name="Zwiers L.-H."/>
            <person name="Turgeon B."/>
            <person name="Goodwin S."/>
            <person name="Spatafora J."/>
            <person name="Crous P."/>
            <person name="Grigoriev I."/>
        </authorList>
    </citation>
    <scope>NUCLEOTIDE SEQUENCE</scope>
    <source>
        <strain evidence="3 5">CBS 304.34</strain>
    </source>
</reference>